<dbReference type="AlphaFoldDB" id="A0A517Q7U0"/>
<sequence length="439" mass="49336" precursor="true">MSGSPCPPVRRWPVPVLLALSVALSACGQTTEPRSTAAASEPTGKQLSSKSEQQPTSTETSLALFEKRILPLLQSPKPSSCAECHLSGVDLKDYIRPTQQETFSSLVAAGMIDVQQPDESKLLKFISRRPPQPGLITEKVRQQEYAAFRAWIQTAVKDPQLLSSKSKGAPIGPQLPDEVIRHARQDRVLASFIENIWTEVGRCAACHSPDRNQKQVKKHGDQVSWIKLNDPRATLNYMLEADLINTKQPAQSLLLRKPTLQVEHGGGQKMVVGDRSYKQFRRFIDDYAAIVQGKYSQAKQLPKQDNEVSVVTDIWLKLEGVPAKFDKQLLQIDLYRATDAGWSPYRVATSDRPIFGPKNLWQHSLSLTAPRDSKWAQEIKNKQLPPGRYLLKLYIDRRGKLQQDYTAELNDEDFVGQVEIESRWRPGYGAMTKAKFPTP</sequence>
<keyword evidence="5" id="KW-0732">Signal</keyword>
<evidence type="ECO:0000313" key="7">
    <source>
        <dbReference type="EMBL" id="QDT27709.1"/>
    </source>
</evidence>
<feature type="domain" description="Cytochrome c" evidence="6">
    <location>
        <begin position="56"/>
        <end position="156"/>
    </location>
</feature>
<evidence type="ECO:0000256" key="1">
    <source>
        <dbReference type="ARBA" id="ARBA00022723"/>
    </source>
</evidence>
<evidence type="ECO:0000259" key="6">
    <source>
        <dbReference type="PROSITE" id="PS51007"/>
    </source>
</evidence>
<dbReference type="PANTHER" id="PTHR35889:SF3">
    <property type="entry name" value="F-BOX DOMAIN-CONTAINING PROTEIN"/>
    <property type="match status" value="1"/>
</dbReference>
<dbReference type="PROSITE" id="PS51007">
    <property type="entry name" value="CYTC"/>
    <property type="match status" value="1"/>
</dbReference>
<keyword evidence="8" id="KW-1185">Reference proteome</keyword>
<keyword evidence="3" id="KW-0349">Heme</keyword>
<dbReference type="Proteomes" id="UP000315647">
    <property type="component" value="Chromosome"/>
</dbReference>
<name>A0A517Q7U0_9PLAN</name>
<dbReference type="GO" id="GO:0009055">
    <property type="term" value="F:electron transfer activity"/>
    <property type="evidence" value="ECO:0007669"/>
    <property type="project" value="InterPro"/>
</dbReference>
<gene>
    <name evidence="7" type="ORF">Enr10x_30290</name>
</gene>
<dbReference type="PANTHER" id="PTHR35889">
    <property type="entry name" value="CYCLOINULO-OLIGOSACCHARIDE FRUCTANOTRANSFERASE-RELATED"/>
    <property type="match status" value="1"/>
</dbReference>
<dbReference type="GO" id="GO:0020037">
    <property type="term" value="F:heme binding"/>
    <property type="evidence" value="ECO:0007669"/>
    <property type="project" value="InterPro"/>
</dbReference>
<accession>A0A517Q7U0</accession>
<keyword evidence="2 3" id="KW-0408">Iron</keyword>
<evidence type="ECO:0000313" key="8">
    <source>
        <dbReference type="Proteomes" id="UP000315647"/>
    </source>
</evidence>
<feature type="signal peptide" evidence="5">
    <location>
        <begin position="1"/>
        <end position="28"/>
    </location>
</feature>
<evidence type="ECO:0000256" key="5">
    <source>
        <dbReference type="SAM" id="SignalP"/>
    </source>
</evidence>
<dbReference type="GO" id="GO:0046872">
    <property type="term" value="F:metal ion binding"/>
    <property type="evidence" value="ECO:0007669"/>
    <property type="project" value="UniProtKB-KW"/>
</dbReference>
<dbReference type="InterPro" id="IPR009056">
    <property type="entry name" value="Cyt_c-like_dom"/>
</dbReference>
<protein>
    <recommendedName>
        <fullName evidence="6">Cytochrome c domain-containing protein</fullName>
    </recommendedName>
</protein>
<feature type="chain" id="PRO_5021815236" description="Cytochrome c domain-containing protein" evidence="5">
    <location>
        <begin position="29"/>
        <end position="439"/>
    </location>
</feature>
<proteinExistence type="predicted"/>
<organism evidence="7 8">
    <name type="scientific">Gimesia panareensis</name>
    <dbReference type="NCBI Taxonomy" id="2527978"/>
    <lineage>
        <taxon>Bacteria</taxon>
        <taxon>Pseudomonadati</taxon>
        <taxon>Planctomycetota</taxon>
        <taxon>Planctomycetia</taxon>
        <taxon>Planctomycetales</taxon>
        <taxon>Planctomycetaceae</taxon>
        <taxon>Gimesia</taxon>
    </lineage>
</organism>
<feature type="region of interest" description="Disordered" evidence="4">
    <location>
        <begin position="30"/>
        <end position="60"/>
    </location>
</feature>
<dbReference type="EMBL" id="CP037421">
    <property type="protein sequence ID" value="QDT27709.1"/>
    <property type="molecule type" value="Genomic_DNA"/>
</dbReference>
<evidence type="ECO:0000256" key="2">
    <source>
        <dbReference type="ARBA" id="ARBA00023004"/>
    </source>
</evidence>
<dbReference type="RefSeq" id="WP_145450367.1">
    <property type="nucleotide sequence ID" value="NZ_CP037421.1"/>
</dbReference>
<evidence type="ECO:0000256" key="4">
    <source>
        <dbReference type="SAM" id="MobiDB-lite"/>
    </source>
</evidence>
<keyword evidence="1 3" id="KW-0479">Metal-binding</keyword>
<reference evidence="7 8" key="1">
    <citation type="submission" date="2019-03" db="EMBL/GenBank/DDBJ databases">
        <title>Deep-cultivation of Planctomycetes and their phenomic and genomic characterization uncovers novel biology.</title>
        <authorList>
            <person name="Wiegand S."/>
            <person name="Jogler M."/>
            <person name="Boedeker C."/>
            <person name="Pinto D."/>
            <person name="Vollmers J."/>
            <person name="Rivas-Marin E."/>
            <person name="Kohn T."/>
            <person name="Peeters S.H."/>
            <person name="Heuer A."/>
            <person name="Rast P."/>
            <person name="Oberbeckmann S."/>
            <person name="Bunk B."/>
            <person name="Jeske O."/>
            <person name="Meyerdierks A."/>
            <person name="Storesund J.E."/>
            <person name="Kallscheuer N."/>
            <person name="Luecker S."/>
            <person name="Lage O.M."/>
            <person name="Pohl T."/>
            <person name="Merkel B.J."/>
            <person name="Hornburger P."/>
            <person name="Mueller R.-W."/>
            <person name="Bruemmer F."/>
            <person name="Labrenz M."/>
            <person name="Spormann A.M."/>
            <person name="Op den Camp H."/>
            <person name="Overmann J."/>
            <person name="Amann R."/>
            <person name="Jetten M.S.M."/>
            <person name="Mascher T."/>
            <person name="Medema M.H."/>
            <person name="Devos D.P."/>
            <person name="Kaster A.-K."/>
            <person name="Ovreas L."/>
            <person name="Rohde M."/>
            <person name="Galperin M.Y."/>
            <person name="Jogler C."/>
        </authorList>
    </citation>
    <scope>NUCLEOTIDE SEQUENCE [LARGE SCALE GENOMIC DNA]</scope>
    <source>
        <strain evidence="7 8">Enr10</strain>
    </source>
</reference>
<evidence type="ECO:0000256" key="3">
    <source>
        <dbReference type="PROSITE-ProRule" id="PRU00433"/>
    </source>
</evidence>